<keyword evidence="6" id="KW-1185">Reference proteome</keyword>
<dbReference type="OrthoDB" id="4567960at2"/>
<evidence type="ECO:0000256" key="1">
    <source>
        <dbReference type="ARBA" id="ARBA00022729"/>
    </source>
</evidence>
<dbReference type="EMBL" id="CP011546">
    <property type="protein sequence ID" value="AKK11444.1"/>
    <property type="molecule type" value="Genomic_DNA"/>
</dbReference>
<evidence type="ECO:0000259" key="4">
    <source>
        <dbReference type="Pfam" id="PF26580"/>
    </source>
</evidence>
<feature type="chain" id="PRO_5039230307" description="Low molecular weight antigen MTB12-like C-terminal domain-containing protein" evidence="3">
    <location>
        <begin position="27"/>
        <end position="181"/>
    </location>
</feature>
<evidence type="ECO:0000256" key="3">
    <source>
        <dbReference type="SAM" id="SignalP"/>
    </source>
</evidence>
<keyword evidence="1 3" id="KW-0732">Signal</keyword>
<dbReference type="PROSITE" id="PS51257">
    <property type="entry name" value="PROKAR_LIPOPROTEIN"/>
    <property type="match status" value="1"/>
</dbReference>
<evidence type="ECO:0000256" key="2">
    <source>
        <dbReference type="ARBA" id="ARBA00093774"/>
    </source>
</evidence>
<sequence>MLTRKLGGIIVAAGLSALLVACGNDAGEAADAPTDRTTGAAPAPAATVELPTAGQLNEVLTTAANPELPIEERRRTVEGGEGVDQSVFDALTASQQESGAQLQVVDPVLPGYSPNSVLAVVSITAPDREPTTADKVEFIWEDNTWKIGKSWACVLVENTLPPEQVPPTCVAEDGASETPQM</sequence>
<dbReference type="Proteomes" id="UP000035548">
    <property type="component" value="Chromosome"/>
</dbReference>
<name>A0A0G3HDQ6_9CORY</name>
<dbReference type="Pfam" id="PF26580">
    <property type="entry name" value="Mtb12_C"/>
    <property type="match status" value="1"/>
</dbReference>
<organism evidence="5 6">
    <name type="scientific">Corynebacterium uterequi</name>
    <dbReference type="NCBI Taxonomy" id="1072256"/>
    <lineage>
        <taxon>Bacteria</taxon>
        <taxon>Bacillati</taxon>
        <taxon>Actinomycetota</taxon>
        <taxon>Actinomycetes</taxon>
        <taxon>Mycobacteriales</taxon>
        <taxon>Corynebacteriaceae</taxon>
        <taxon>Corynebacterium</taxon>
    </lineage>
</organism>
<proteinExistence type="inferred from homology"/>
<dbReference type="InterPro" id="IPR058644">
    <property type="entry name" value="Mtb12-like_C"/>
</dbReference>
<dbReference type="KEGG" id="cut:CUTER_07275"/>
<accession>A0A0G3HDQ6</accession>
<reference evidence="6" key="2">
    <citation type="submission" date="2015-05" db="EMBL/GenBank/DDBJ databases">
        <title>Complete genome sequence of Corynebacterium uterequi DSM 45634, isolated from the uterus of a maiden mare.</title>
        <authorList>
            <person name="Ruckert C."/>
            <person name="Albersmeier A."/>
            <person name="Winkler A."/>
            <person name="Tauch A."/>
        </authorList>
    </citation>
    <scope>NUCLEOTIDE SEQUENCE [LARGE SCALE GENOMIC DNA]</scope>
    <source>
        <strain evidence="6">DSM 45634</strain>
    </source>
</reference>
<evidence type="ECO:0000313" key="5">
    <source>
        <dbReference type="EMBL" id="AKK11444.1"/>
    </source>
</evidence>
<protein>
    <recommendedName>
        <fullName evidence="4">Low molecular weight antigen MTB12-like C-terminal domain-containing protein</fullName>
    </recommendedName>
</protein>
<reference evidence="5 6" key="1">
    <citation type="journal article" date="2015" name="Genome Announc.">
        <title>Virulence Factor Genes Detected in the Complete Genome Sequence of Corynebacterium uterequi DSM 45634, Isolated from the Uterus of a Maiden Mare.</title>
        <authorList>
            <person name="Ruckert C."/>
            <person name="Kriete M."/>
            <person name="Jaenicke S."/>
            <person name="Winkler A."/>
            <person name="Tauch A."/>
        </authorList>
    </citation>
    <scope>NUCLEOTIDE SEQUENCE [LARGE SCALE GENOMIC DNA]</scope>
    <source>
        <strain evidence="5 6">DSM 45634</strain>
    </source>
</reference>
<dbReference type="PATRIC" id="fig|1072256.5.peg.1438"/>
<dbReference type="AlphaFoldDB" id="A0A0G3HDQ6"/>
<comment type="similarity">
    <text evidence="2">Belongs to the MTB12 family.</text>
</comment>
<dbReference type="RefSeq" id="WP_047259856.1">
    <property type="nucleotide sequence ID" value="NZ_CP011546.1"/>
</dbReference>
<evidence type="ECO:0000313" key="6">
    <source>
        <dbReference type="Proteomes" id="UP000035548"/>
    </source>
</evidence>
<dbReference type="STRING" id="1072256.CUTER_07275"/>
<gene>
    <name evidence="5" type="ORF">CUTER_07275</name>
</gene>
<feature type="signal peptide" evidence="3">
    <location>
        <begin position="1"/>
        <end position="26"/>
    </location>
</feature>
<feature type="domain" description="Low molecular weight antigen MTB12-like C-terminal" evidence="4">
    <location>
        <begin position="50"/>
        <end position="160"/>
    </location>
</feature>